<proteinExistence type="predicted"/>
<feature type="compositionally biased region" description="Basic and acidic residues" evidence="1">
    <location>
        <begin position="73"/>
        <end position="83"/>
    </location>
</feature>
<dbReference type="Proteomes" id="UP000245884">
    <property type="component" value="Unassembled WGS sequence"/>
</dbReference>
<dbReference type="InterPro" id="IPR045886">
    <property type="entry name" value="ThiF/MoeB/HesA"/>
</dbReference>
<dbReference type="PANTHER" id="PTHR43267:SF2">
    <property type="entry name" value="TRNA THREONYLCARBAMOYLADENOSINE DEHYDRATASE 1-RELATED"/>
    <property type="match status" value="1"/>
</dbReference>
<evidence type="ECO:0000313" key="5">
    <source>
        <dbReference type="Proteomes" id="UP000245884"/>
    </source>
</evidence>
<organism evidence="4 5">
    <name type="scientific">Jaminaea rosea</name>
    <dbReference type="NCBI Taxonomy" id="1569628"/>
    <lineage>
        <taxon>Eukaryota</taxon>
        <taxon>Fungi</taxon>
        <taxon>Dikarya</taxon>
        <taxon>Basidiomycota</taxon>
        <taxon>Ustilaginomycotina</taxon>
        <taxon>Exobasidiomycetes</taxon>
        <taxon>Microstromatales</taxon>
        <taxon>Microstromatales incertae sedis</taxon>
        <taxon>Jaminaea</taxon>
    </lineage>
</organism>
<dbReference type="SUPFAM" id="SSF69572">
    <property type="entry name" value="Activating enzymes of the ubiquitin-like proteins"/>
    <property type="match status" value="1"/>
</dbReference>
<feature type="compositionally biased region" description="Low complexity" evidence="1">
    <location>
        <begin position="376"/>
        <end position="396"/>
    </location>
</feature>
<sequence length="650" mass="70494">MSSSSTSAGSSSSPPSQQSWLNYLTQLATTQSGRLILTATASCAATAASIFSYQAAIRLAKRKDLARRVDKATHRDSFVEKSRSSHHGGAGAAGAEDDEESIDGGTPRYLDHLAHLTPSRSYGAHHNHGHGASSPAARAASPLRRQNSRTSLVPATMTSSSRSNAPYDESLVREQLSRNFSFVGDEAMKRLREAFIIVVGLGGVGSHVALSLIRSGVGHVRLIDFDQVSLSSLNRHAVANLDDVGRPKVIVCQEHFRRIAPWVQIQAWVDIFNESDADRLLSPFPASASKEIPPTYVIDCIDNLNTKVGLLAYCHHHNIKVFSSMGAGAKCDPTRICIGDLTDTEEDPLAKSVRRRLRERGIPRLEEKEKGKSAEKAPSNSNSKRGPASSSSSGWTSHNPQYIIPCIFSTEKPSAKLVPLNESDVQGDGGIEMLRALEDGNDWRVRTLPVLGPLPAIFGLSIAAYVLCDVGGREELMMEPLAGKVKRKSAERALKELEGVERMCPSPASTSSTGTSDKKGAAKGSTLKRGTSSNSIASAASAGTSVTRAPGRSVPFLLDDVFYLIVEVFHSRSVVPPFHSISAASACLLRWDSTLPLSFGNVALFTKEQAKVHTDEVLKRGRSPVEVWGEEARRMWGKRMDEERWYARFR</sequence>
<dbReference type="GeneID" id="37030485"/>
<dbReference type="RefSeq" id="XP_025360537.1">
    <property type="nucleotide sequence ID" value="XM_025508662.1"/>
</dbReference>
<dbReference type="EMBL" id="KZ819673">
    <property type="protein sequence ID" value="PWN25925.1"/>
    <property type="molecule type" value="Genomic_DNA"/>
</dbReference>
<dbReference type="Pfam" id="PF00899">
    <property type="entry name" value="ThiF"/>
    <property type="match status" value="1"/>
</dbReference>
<keyword evidence="5" id="KW-1185">Reference proteome</keyword>
<dbReference type="OrthoDB" id="10265862at2759"/>
<gene>
    <name evidence="4" type="ORF">BDZ90DRAFT_265267</name>
</gene>
<evidence type="ECO:0000313" key="4">
    <source>
        <dbReference type="EMBL" id="PWN25925.1"/>
    </source>
</evidence>
<accession>A0A316US19</accession>
<keyword evidence="2" id="KW-0472">Membrane</keyword>
<dbReference type="GO" id="GO:0005741">
    <property type="term" value="C:mitochondrial outer membrane"/>
    <property type="evidence" value="ECO:0007669"/>
    <property type="project" value="TreeGrafter"/>
</dbReference>
<feature type="compositionally biased region" description="Low complexity" evidence="1">
    <location>
        <begin position="130"/>
        <end position="145"/>
    </location>
</feature>
<feature type="transmembrane region" description="Helical" evidence="2">
    <location>
        <begin position="35"/>
        <end position="57"/>
    </location>
</feature>
<dbReference type="InterPro" id="IPR035985">
    <property type="entry name" value="Ubiquitin-activating_enz"/>
</dbReference>
<dbReference type="GO" id="GO:0008641">
    <property type="term" value="F:ubiquitin-like modifier activating enzyme activity"/>
    <property type="evidence" value="ECO:0007669"/>
    <property type="project" value="InterPro"/>
</dbReference>
<evidence type="ECO:0000256" key="1">
    <source>
        <dbReference type="SAM" id="MobiDB-lite"/>
    </source>
</evidence>
<dbReference type="CDD" id="cd00755">
    <property type="entry name" value="YgdL_like"/>
    <property type="match status" value="1"/>
</dbReference>
<dbReference type="GO" id="GO:0061504">
    <property type="term" value="P:cyclic threonylcarbamoyladenosine biosynthetic process"/>
    <property type="evidence" value="ECO:0007669"/>
    <property type="project" value="TreeGrafter"/>
</dbReference>
<protein>
    <recommendedName>
        <fullName evidence="3">THIF-type NAD/FAD binding fold domain-containing protein</fullName>
    </recommendedName>
</protein>
<feature type="domain" description="THIF-type NAD/FAD binding fold" evidence="3">
    <location>
        <begin position="178"/>
        <end position="473"/>
    </location>
</feature>
<feature type="region of interest" description="Disordered" evidence="1">
    <location>
        <begin position="349"/>
        <end position="396"/>
    </location>
</feature>
<keyword evidence="2" id="KW-0812">Transmembrane</keyword>
<dbReference type="Gene3D" id="3.40.50.720">
    <property type="entry name" value="NAD(P)-binding Rossmann-like Domain"/>
    <property type="match status" value="1"/>
</dbReference>
<evidence type="ECO:0000256" key="2">
    <source>
        <dbReference type="SAM" id="Phobius"/>
    </source>
</evidence>
<feature type="compositionally biased region" description="Low complexity" evidence="1">
    <location>
        <begin position="531"/>
        <end position="548"/>
    </location>
</feature>
<feature type="compositionally biased region" description="Basic and acidic residues" evidence="1">
    <location>
        <begin position="359"/>
        <end position="375"/>
    </location>
</feature>
<dbReference type="InterPro" id="IPR000594">
    <property type="entry name" value="ThiF_NAD_FAD-bd"/>
</dbReference>
<feature type="compositionally biased region" description="Polar residues" evidence="1">
    <location>
        <begin position="148"/>
        <end position="164"/>
    </location>
</feature>
<dbReference type="PANTHER" id="PTHR43267">
    <property type="entry name" value="TRNA THREONYLCARBAMOYLADENOSINE DEHYDRATASE"/>
    <property type="match status" value="1"/>
</dbReference>
<name>A0A316US19_9BASI</name>
<feature type="transmembrane region" description="Helical" evidence="2">
    <location>
        <begin position="194"/>
        <end position="213"/>
    </location>
</feature>
<keyword evidence="2" id="KW-1133">Transmembrane helix</keyword>
<reference evidence="4 5" key="1">
    <citation type="journal article" date="2018" name="Mol. Biol. Evol.">
        <title>Broad Genomic Sampling Reveals a Smut Pathogenic Ancestry of the Fungal Clade Ustilaginomycotina.</title>
        <authorList>
            <person name="Kijpornyongpan T."/>
            <person name="Mondo S.J."/>
            <person name="Barry K."/>
            <person name="Sandor L."/>
            <person name="Lee J."/>
            <person name="Lipzen A."/>
            <person name="Pangilinan J."/>
            <person name="LaButti K."/>
            <person name="Hainaut M."/>
            <person name="Henrissat B."/>
            <person name="Grigoriev I.V."/>
            <person name="Spatafora J.W."/>
            <person name="Aime M.C."/>
        </authorList>
    </citation>
    <scope>NUCLEOTIDE SEQUENCE [LARGE SCALE GENOMIC DNA]</scope>
    <source>
        <strain evidence="4 5">MCA 5214</strain>
    </source>
</reference>
<dbReference type="STRING" id="1569628.A0A316US19"/>
<evidence type="ECO:0000259" key="3">
    <source>
        <dbReference type="Pfam" id="PF00899"/>
    </source>
</evidence>
<dbReference type="AlphaFoldDB" id="A0A316US19"/>
<feature type="region of interest" description="Disordered" evidence="1">
    <location>
        <begin position="73"/>
        <end position="167"/>
    </location>
</feature>
<feature type="region of interest" description="Disordered" evidence="1">
    <location>
        <begin position="501"/>
        <end position="548"/>
    </location>
</feature>
<dbReference type="GO" id="GO:0061503">
    <property type="term" value="F:tRNA threonylcarbamoyladenosine dehydratase"/>
    <property type="evidence" value="ECO:0007669"/>
    <property type="project" value="TreeGrafter"/>
</dbReference>